<dbReference type="RefSeq" id="WP_271222592.1">
    <property type="nucleotide sequence ID" value="NZ_BAAAVD010000033.1"/>
</dbReference>
<dbReference type="InterPro" id="IPR025141">
    <property type="entry name" value="DUF4082"/>
</dbReference>
<dbReference type="Proteomes" id="UP001143474">
    <property type="component" value="Unassembled WGS sequence"/>
</dbReference>
<dbReference type="Pfam" id="PF17957">
    <property type="entry name" value="Big_7"/>
    <property type="match status" value="1"/>
</dbReference>
<feature type="domain" description="SbsA Ig-like" evidence="3">
    <location>
        <begin position="805"/>
        <end position="903"/>
    </location>
</feature>
<feature type="domain" description="SbsA Ig-like" evidence="3">
    <location>
        <begin position="1347"/>
        <end position="1446"/>
    </location>
</feature>
<organism evidence="6 7">
    <name type="scientific">Streptosporangium carneum</name>
    <dbReference type="NCBI Taxonomy" id="47481"/>
    <lineage>
        <taxon>Bacteria</taxon>
        <taxon>Bacillati</taxon>
        <taxon>Actinomycetota</taxon>
        <taxon>Actinomycetes</taxon>
        <taxon>Streptosporangiales</taxon>
        <taxon>Streptosporangiaceae</taxon>
        <taxon>Streptosporangium</taxon>
    </lineage>
</organism>
<evidence type="ECO:0000256" key="1">
    <source>
        <dbReference type="ARBA" id="ARBA00022729"/>
    </source>
</evidence>
<keyword evidence="1 2" id="KW-0732">Signal</keyword>
<dbReference type="Pfam" id="PF13313">
    <property type="entry name" value="DUF4082"/>
    <property type="match status" value="4"/>
</dbReference>
<proteinExistence type="predicted"/>
<dbReference type="Gene3D" id="2.60.40.10">
    <property type="entry name" value="Immunoglobulins"/>
    <property type="match status" value="1"/>
</dbReference>
<gene>
    <name evidence="6" type="ORF">GCM10017600_77630</name>
</gene>
<accession>A0A9W6MHL1</accession>
<feature type="domain" description="DUF4082" evidence="4">
    <location>
        <begin position="936"/>
        <end position="1070"/>
    </location>
</feature>
<keyword evidence="7" id="KW-1185">Reference proteome</keyword>
<name>A0A9W6MHL1_9ACTN</name>
<dbReference type="GO" id="GO:0005975">
    <property type="term" value="P:carbohydrate metabolic process"/>
    <property type="evidence" value="ECO:0007669"/>
    <property type="project" value="UniProtKB-ARBA"/>
</dbReference>
<dbReference type="Pfam" id="PF20254">
    <property type="entry name" value="DMFA2_C"/>
    <property type="match status" value="1"/>
</dbReference>
<feature type="domain" description="DUF4082" evidence="4">
    <location>
        <begin position="1193"/>
        <end position="1336"/>
    </location>
</feature>
<dbReference type="InterPro" id="IPR014755">
    <property type="entry name" value="Cu-Rt/internalin_Ig-like"/>
</dbReference>
<evidence type="ECO:0000259" key="3">
    <source>
        <dbReference type="Pfam" id="PF13205"/>
    </source>
</evidence>
<dbReference type="SUPFAM" id="SSF81296">
    <property type="entry name" value="E set domains"/>
    <property type="match status" value="1"/>
</dbReference>
<feature type="domain" description="N,N-dimethylformamidase beta subunit-like C-terminal" evidence="5">
    <location>
        <begin position="96"/>
        <end position="499"/>
    </location>
</feature>
<evidence type="ECO:0000259" key="4">
    <source>
        <dbReference type="Pfam" id="PF13313"/>
    </source>
</evidence>
<dbReference type="EMBL" id="BSEV01000031">
    <property type="protein sequence ID" value="GLK14351.1"/>
    <property type="molecule type" value="Genomic_DNA"/>
</dbReference>
<dbReference type="InterPro" id="IPR046540">
    <property type="entry name" value="DMFA2_C"/>
</dbReference>
<evidence type="ECO:0000313" key="6">
    <source>
        <dbReference type="EMBL" id="GLK14351.1"/>
    </source>
</evidence>
<dbReference type="Gene3D" id="2.60.40.1220">
    <property type="match status" value="3"/>
</dbReference>
<evidence type="ECO:0000313" key="7">
    <source>
        <dbReference type="Proteomes" id="UP001143474"/>
    </source>
</evidence>
<feature type="domain" description="SbsA Ig-like" evidence="3">
    <location>
        <begin position="1080"/>
        <end position="1178"/>
    </location>
</feature>
<feature type="domain" description="DUF4082" evidence="4">
    <location>
        <begin position="648"/>
        <end position="794"/>
    </location>
</feature>
<protein>
    <recommendedName>
        <fullName evidence="8">Ig-like domain-containing protein</fullName>
    </recommendedName>
</protein>
<dbReference type="InterPro" id="IPR013783">
    <property type="entry name" value="Ig-like_fold"/>
</dbReference>
<evidence type="ECO:0008006" key="8">
    <source>
        <dbReference type="Google" id="ProtNLM"/>
    </source>
</evidence>
<reference evidence="6" key="2">
    <citation type="submission" date="2023-01" db="EMBL/GenBank/DDBJ databases">
        <authorList>
            <person name="Sun Q."/>
            <person name="Evtushenko L."/>
        </authorList>
    </citation>
    <scope>NUCLEOTIDE SEQUENCE</scope>
    <source>
        <strain evidence="6">VKM Ac-2007</strain>
    </source>
</reference>
<dbReference type="InterPro" id="IPR032812">
    <property type="entry name" value="SbsA_Ig"/>
</dbReference>
<evidence type="ECO:0000256" key="2">
    <source>
        <dbReference type="SAM" id="SignalP"/>
    </source>
</evidence>
<feature type="signal peptide" evidence="2">
    <location>
        <begin position="1"/>
        <end position="23"/>
    </location>
</feature>
<evidence type="ECO:0000259" key="5">
    <source>
        <dbReference type="Pfam" id="PF20254"/>
    </source>
</evidence>
<dbReference type="Pfam" id="PF13205">
    <property type="entry name" value="Big_5"/>
    <property type="match status" value="3"/>
</dbReference>
<reference evidence="6" key="1">
    <citation type="journal article" date="2014" name="Int. J. Syst. Evol. Microbiol.">
        <title>Complete genome sequence of Corynebacterium casei LMG S-19264T (=DSM 44701T), isolated from a smear-ripened cheese.</title>
        <authorList>
            <consortium name="US DOE Joint Genome Institute (JGI-PGF)"/>
            <person name="Walter F."/>
            <person name="Albersmeier A."/>
            <person name="Kalinowski J."/>
            <person name="Ruckert C."/>
        </authorList>
    </citation>
    <scope>NUCLEOTIDE SEQUENCE</scope>
    <source>
        <strain evidence="6">VKM Ac-2007</strain>
    </source>
</reference>
<feature type="domain" description="DUF4082" evidence="4">
    <location>
        <begin position="1464"/>
        <end position="1608"/>
    </location>
</feature>
<dbReference type="InterPro" id="IPR014756">
    <property type="entry name" value="Ig_E-set"/>
</dbReference>
<sequence>MRALRLLGTWLVAVAVATTTVLAPTASSASARNVDPCGPGGNPIVCENGKTGSPRSEWDRNLTRGDTIEGFATEISVNLGETVRFKIRTPATGYRLDIYRMGYYNGDGARKVDTVLPSATLPQTQPPCPTDANTGLIECGGWAESASWHVPADFVSGVYFAHLVRTDEGEDGDDNHIVFVVRDDASHSQMLFQTSDTTWQAYNDWGGNSTYGGNSAIAPGRAVKVSYNRPFATRTGTPWGRDFVFANEYPMIRFLEANGYPVSYTSGVDTDRRGNLLANHQVFLSVGHDEYWSKQQRLNVEAARDAGMHLAFFSGNEVFWKIRWENSTDGAGTPYRTLVVYKETKANNKIDPSSQWTGTWRDPRFSPPADGGNPENSLTGQFWTVNCCSNDMKVPPADGRMRLWRGTQVAANSAANQTTTLPEGVLGYEWDEDPDNGHRPDGLFRMSTTTHIVPQKIQDFGSTVAQDEATHHLTMYRAPSGALVFGAGTVQWSWGLDDNHDAYDTVPTDPSMRQATVNLLADMGVQPGSLQGGLTAATASADTVAPTATITAPAAGAALNNGDTVTIQGTAADTGGGRVAGVEVSTDGATWHPATGRESWTYTWRVSGQGNVTIRVRAVDDNGRLNGTPTTRAVSVSCPCGLFAEDFVPKNAADVSKVPHELGVRFTSTTSGWISGVQFYKGTGNTGNTVSLWDATSGDRLATASLDAANPVPDGWVTVDFYEPVQIAANTAYVASYYAPNGRFATDPEWFQYKATVNGPLTGPRNAANVPNGVYLKSESGFPSQTYNGASYGVDVSFSLVKPPDVRAPRPLSSTPFTGASSIPVTAKPTITFNEQVNSAQVVVKDASQMTVAGTAAMDAAGKVLTFTPNAPLSPGVLYTVSVSGAKDAANNVMTAYSYSFTTAKASTAGVCPCSLWADDVQPPIMGVEDGTAVAGDGVELGMRFTPTKNGFITGMRFFKSRNNKGAHVGAIWNAANNKIGELTFQGESTEGWQEASFSGPIQVVANQVYTVGYHTTTGWYSAHYSGFVNPVTRGPLRALAHDPGNGGNGVYSYGAHQRPTTGKGTNYFVDVVYMPEPDTTPPDPSGTPGNNATNVPVSAKPVVTFDEPVAPGSPQVQVTGPGGAVTGAVQLDAQRKVLTFTPAAALAAATVYQVTVSGAVDDSGNVMAAPKSWSFTTSGLTACPCTLWASDAAPAVPAINETAAVNVGTKFTVTTSGYIGGLRFYQGPGNTGTHKGSLWKENGELLSSATFVDTGSTDPWKTITFPGAVAVQPGTTYIVSYHAPNGGYALNSGYFTAAATPMVNGPLSASVSAGVYAYGSWQMPDRTYGGSNYWVDPVFVTSPGTDTIPPGVNNTDPLDGESSVPLGFAPKVTFNEDVQPSTLGLTLTAGNTPIQGTVSYDAPTRTATFTPGSPLPANTPITVKAEGVKDLAGNTMPTEQLTFTTAKAVGAGCPCSVWSDAARPVLRANSDTLPVEVGMKFRSDVSGWVTGVRFYKGPGNTGTHLGRLWKADGSQMATGTFQGETTAGWQELVFPIPQQIDANTTYVVSYYAPNGRYASTGGAFASAGVDTPPLHALQAGIDGPNGVYRYGAGGGFPNGNSTANYWVDVVFTTQSP</sequence>
<comment type="caution">
    <text evidence="6">The sequence shown here is derived from an EMBL/GenBank/DDBJ whole genome shotgun (WGS) entry which is preliminary data.</text>
</comment>
<feature type="chain" id="PRO_5040754628" description="Ig-like domain-containing protein" evidence="2">
    <location>
        <begin position="24"/>
        <end position="1617"/>
    </location>
</feature>